<sequence length="516" mass="58872">MRHDRTWGSSKMVTFDFAYNNPVFSDRVLHMDVAPVGNEFYEAVGKSEEQHIEKLYVSSVILAAHSDYFMRMFSNGMSESSSENAVVHVNEEEKFGLQQLIQYMYTGRLSEPLDIEATVMLLRLADRFAISSCMEPLAKILKLFPNTLSDCLLVLSLPESLKADRSVQPVVEHYRSYLASQFQDISSKKGDFLTLSIEGVKVILDSDALMVSYEEEVFQILLDWVDSNCRTAEEKQRAAEEVAGVIRFPWMTGDFLIDVVSTNPQMQTAACQALLMEALRFKSFTHARQQQMLWKKTNHNRYRPRNNTILENFWGNSKTFQVKQPDGSCQVLFEFPLELVICIGQSFQSRTFRLCDKYEFYLEARHGQVKTSYNQQLTCFVNLVLPPRNDSVSSCEEVEDLKFVDYTIAMKRDYSQNYDTKTSGSFCLTGVESAGACIPFTDFFSGWGIERGFNVPRWNLTINGPVFLKLDLKLRVEAFATDLDGQLQRRDESSSLATSHFEFPPLGPGTTDAIPF</sequence>
<name>A0A7I4BLY4_PHYPA</name>
<dbReference type="EMBL" id="ABEU02000019">
    <property type="status" value="NOT_ANNOTATED_CDS"/>
    <property type="molecule type" value="Genomic_DNA"/>
</dbReference>
<evidence type="ECO:0000256" key="3">
    <source>
        <dbReference type="ARBA" id="ARBA00022786"/>
    </source>
</evidence>
<dbReference type="InterPro" id="IPR011333">
    <property type="entry name" value="SKP1/BTB/POZ_sf"/>
</dbReference>
<evidence type="ECO:0000313" key="6">
    <source>
        <dbReference type="Proteomes" id="UP000006727"/>
    </source>
</evidence>
<dbReference type="SUPFAM" id="SSF54695">
    <property type="entry name" value="POZ domain"/>
    <property type="match status" value="1"/>
</dbReference>
<dbReference type="OrthoDB" id="1894668at2759"/>
<dbReference type="FunFam" id="1.25.40.420:FF:000008">
    <property type="entry name" value="BTB/POZ domain-containing protein POB1"/>
    <property type="match status" value="1"/>
</dbReference>
<comment type="function">
    <text evidence="1">May act as a substrate-specific adapter of an E3 ubiquitin-protein ligase complex (CUL3-RBX1-BTB) which mediates the ubiquitination and subsequent proteasomal degradation of target proteins.</text>
</comment>
<dbReference type="InterPro" id="IPR011705">
    <property type="entry name" value="BACK"/>
</dbReference>
<dbReference type="Gramene" id="Pp3c19_11580V3.5">
    <property type="protein sequence ID" value="Pp3c19_11580V3.5"/>
    <property type="gene ID" value="Pp3c19_11580"/>
</dbReference>
<dbReference type="RefSeq" id="XP_024356654.1">
    <property type="nucleotide sequence ID" value="XM_024500886.2"/>
</dbReference>
<dbReference type="EnsemblPlants" id="Pp3c19_11580V3.6">
    <property type="protein sequence ID" value="Pp3c19_11580V3.6"/>
    <property type="gene ID" value="Pp3c19_11580"/>
</dbReference>
<dbReference type="Pfam" id="PF00651">
    <property type="entry name" value="BTB"/>
    <property type="match status" value="1"/>
</dbReference>
<dbReference type="PANTHER" id="PTHR46336:SF3">
    <property type="entry name" value="BTB_POZ DOMAIN-CONTAINING PROTEIN POB1"/>
    <property type="match status" value="1"/>
</dbReference>
<feature type="domain" description="BTB" evidence="4">
    <location>
        <begin position="25"/>
        <end position="113"/>
    </location>
</feature>
<dbReference type="SMART" id="SM00875">
    <property type="entry name" value="BACK"/>
    <property type="match status" value="1"/>
</dbReference>
<comment type="pathway">
    <text evidence="2">Protein modification; protein ubiquitination.</text>
</comment>
<evidence type="ECO:0000259" key="4">
    <source>
        <dbReference type="PROSITE" id="PS50097"/>
    </source>
</evidence>
<dbReference type="InterPro" id="IPR000210">
    <property type="entry name" value="BTB/POZ_dom"/>
</dbReference>
<dbReference type="OMA" id="AHSDYFM"/>
<evidence type="ECO:0000313" key="5">
    <source>
        <dbReference type="EnsemblPlants" id="Pp3c19_11580V3.6"/>
    </source>
</evidence>
<dbReference type="EnsemblPlants" id="Pp3c19_11580V3.4">
    <property type="protein sequence ID" value="Pp3c19_11580V3.4"/>
    <property type="gene ID" value="Pp3c19_11580"/>
</dbReference>
<dbReference type="SMART" id="SM00225">
    <property type="entry name" value="BTB"/>
    <property type="match status" value="1"/>
</dbReference>
<organism evidence="5 6">
    <name type="scientific">Physcomitrium patens</name>
    <name type="common">Spreading-leaved earth moss</name>
    <name type="synonym">Physcomitrella patens</name>
    <dbReference type="NCBI Taxonomy" id="3218"/>
    <lineage>
        <taxon>Eukaryota</taxon>
        <taxon>Viridiplantae</taxon>
        <taxon>Streptophyta</taxon>
        <taxon>Embryophyta</taxon>
        <taxon>Bryophyta</taxon>
        <taxon>Bryophytina</taxon>
        <taxon>Bryopsida</taxon>
        <taxon>Funariidae</taxon>
        <taxon>Funariales</taxon>
        <taxon>Funariaceae</taxon>
        <taxon>Physcomitrium</taxon>
    </lineage>
</organism>
<reference evidence="5" key="3">
    <citation type="submission" date="2020-12" db="UniProtKB">
        <authorList>
            <consortium name="EnsemblPlants"/>
        </authorList>
    </citation>
    <scope>IDENTIFICATION</scope>
</reference>
<reference evidence="5 6" key="2">
    <citation type="journal article" date="2018" name="Plant J.">
        <title>The Physcomitrella patens chromosome-scale assembly reveals moss genome structure and evolution.</title>
        <authorList>
            <person name="Lang D."/>
            <person name="Ullrich K.K."/>
            <person name="Murat F."/>
            <person name="Fuchs J."/>
            <person name="Jenkins J."/>
            <person name="Haas F.B."/>
            <person name="Piednoel M."/>
            <person name="Gundlach H."/>
            <person name="Van Bel M."/>
            <person name="Meyberg R."/>
            <person name="Vives C."/>
            <person name="Morata J."/>
            <person name="Symeonidi A."/>
            <person name="Hiss M."/>
            <person name="Muchero W."/>
            <person name="Kamisugi Y."/>
            <person name="Saleh O."/>
            <person name="Blanc G."/>
            <person name="Decker E.L."/>
            <person name="van Gessel N."/>
            <person name="Grimwood J."/>
            <person name="Hayes R.D."/>
            <person name="Graham S.W."/>
            <person name="Gunter L.E."/>
            <person name="McDaniel S.F."/>
            <person name="Hoernstein S.N.W."/>
            <person name="Larsson A."/>
            <person name="Li F.W."/>
            <person name="Perroud P.F."/>
            <person name="Phillips J."/>
            <person name="Ranjan P."/>
            <person name="Rokshar D.S."/>
            <person name="Rothfels C.J."/>
            <person name="Schneider L."/>
            <person name="Shu S."/>
            <person name="Stevenson D.W."/>
            <person name="Thummler F."/>
            <person name="Tillich M."/>
            <person name="Villarreal Aguilar J.C."/>
            <person name="Widiez T."/>
            <person name="Wong G.K."/>
            <person name="Wymore A."/>
            <person name="Zhang Y."/>
            <person name="Zimmer A.D."/>
            <person name="Quatrano R.S."/>
            <person name="Mayer K.F.X."/>
            <person name="Goodstein D."/>
            <person name="Casacuberta J.M."/>
            <person name="Vandepoele K."/>
            <person name="Reski R."/>
            <person name="Cuming A.C."/>
            <person name="Tuskan G.A."/>
            <person name="Maumus F."/>
            <person name="Salse J."/>
            <person name="Schmutz J."/>
            <person name="Rensing S.A."/>
        </authorList>
    </citation>
    <scope>NUCLEOTIDE SEQUENCE [LARGE SCALE GENOMIC DNA]</scope>
    <source>
        <strain evidence="5 6">cv. Gransden 2004</strain>
    </source>
</reference>
<proteinExistence type="predicted"/>
<dbReference type="Proteomes" id="UP000006727">
    <property type="component" value="Chromosome 19"/>
</dbReference>
<dbReference type="CDD" id="cd18186">
    <property type="entry name" value="BTB_POZ_ZBTB_KLHL-like"/>
    <property type="match status" value="1"/>
</dbReference>
<evidence type="ECO:0000256" key="1">
    <source>
        <dbReference type="ARBA" id="ARBA00002668"/>
    </source>
</evidence>
<dbReference type="Gene3D" id="1.25.40.420">
    <property type="match status" value="1"/>
</dbReference>
<dbReference type="RefSeq" id="XP_024356655.1">
    <property type="nucleotide sequence ID" value="XM_024500887.2"/>
</dbReference>
<dbReference type="GO" id="GO:0010114">
    <property type="term" value="P:response to red light"/>
    <property type="evidence" value="ECO:0000318"/>
    <property type="project" value="GO_Central"/>
</dbReference>
<keyword evidence="3" id="KW-0833">Ubl conjugation pathway</keyword>
<dbReference type="Pfam" id="PF07707">
    <property type="entry name" value="BACK"/>
    <property type="match status" value="1"/>
</dbReference>
<dbReference type="Gramene" id="Pp3c19_11580V3.6">
    <property type="protein sequence ID" value="Pp3c19_11580V3.6"/>
    <property type="gene ID" value="Pp3c19_11580"/>
</dbReference>
<dbReference type="GeneID" id="112272782"/>
<protein>
    <recommendedName>
        <fullName evidence="4">BTB domain-containing protein</fullName>
    </recommendedName>
</protein>
<dbReference type="PROSITE" id="PS50097">
    <property type="entry name" value="BTB"/>
    <property type="match status" value="1"/>
</dbReference>
<accession>A0A7I4BLY4</accession>
<reference evidence="5 6" key="1">
    <citation type="journal article" date="2008" name="Science">
        <title>The Physcomitrella genome reveals evolutionary insights into the conquest of land by plants.</title>
        <authorList>
            <person name="Rensing S."/>
            <person name="Lang D."/>
            <person name="Zimmer A."/>
            <person name="Terry A."/>
            <person name="Salamov A."/>
            <person name="Shapiro H."/>
            <person name="Nishiyama T."/>
            <person name="Perroud P.-F."/>
            <person name="Lindquist E."/>
            <person name="Kamisugi Y."/>
            <person name="Tanahashi T."/>
            <person name="Sakakibara K."/>
            <person name="Fujita T."/>
            <person name="Oishi K."/>
            <person name="Shin-I T."/>
            <person name="Kuroki Y."/>
            <person name="Toyoda A."/>
            <person name="Suzuki Y."/>
            <person name="Hashimoto A."/>
            <person name="Yamaguchi K."/>
            <person name="Sugano A."/>
            <person name="Kohara Y."/>
            <person name="Fujiyama A."/>
            <person name="Anterola A."/>
            <person name="Aoki S."/>
            <person name="Ashton N."/>
            <person name="Barbazuk W.B."/>
            <person name="Barker E."/>
            <person name="Bennetzen J."/>
            <person name="Bezanilla M."/>
            <person name="Blankenship R."/>
            <person name="Cho S.H."/>
            <person name="Dutcher S."/>
            <person name="Estelle M."/>
            <person name="Fawcett J.A."/>
            <person name="Gundlach H."/>
            <person name="Hanada K."/>
            <person name="Heyl A."/>
            <person name="Hicks K.A."/>
            <person name="Hugh J."/>
            <person name="Lohr M."/>
            <person name="Mayer K."/>
            <person name="Melkozernov A."/>
            <person name="Murata T."/>
            <person name="Nelson D."/>
            <person name="Pils B."/>
            <person name="Prigge M."/>
            <person name="Reiss B."/>
            <person name="Renner T."/>
            <person name="Rombauts S."/>
            <person name="Rushton P."/>
            <person name="Sanderfoot A."/>
            <person name="Schween G."/>
            <person name="Shiu S.-H."/>
            <person name="Stueber K."/>
            <person name="Theodoulou F.L."/>
            <person name="Tu H."/>
            <person name="Van de Peer Y."/>
            <person name="Verrier P.J."/>
            <person name="Waters E."/>
            <person name="Wood A."/>
            <person name="Yang L."/>
            <person name="Cove D."/>
            <person name="Cuming A."/>
            <person name="Hasebe M."/>
            <person name="Lucas S."/>
            <person name="Mishler D.B."/>
            <person name="Reski R."/>
            <person name="Grigoriev I."/>
            <person name="Quatrano R.S."/>
            <person name="Boore J.L."/>
        </authorList>
    </citation>
    <scope>NUCLEOTIDE SEQUENCE [LARGE SCALE GENOMIC DNA]</scope>
    <source>
        <strain evidence="5 6">cv. Gransden 2004</strain>
    </source>
</reference>
<dbReference type="Gramene" id="Pp3c19_11580V3.4">
    <property type="protein sequence ID" value="Pp3c19_11580V3.4"/>
    <property type="gene ID" value="Pp3c19_11580"/>
</dbReference>
<evidence type="ECO:0000256" key="2">
    <source>
        <dbReference type="ARBA" id="ARBA00004906"/>
    </source>
</evidence>
<dbReference type="EnsemblPlants" id="Pp3c19_11580V3.5">
    <property type="protein sequence ID" value="Pp3c19_11580V3.5"/>
    <property type="gene ID" value="Pp3c19_11580"/>
</dbReference>
<dbReference type="Gene3D" id="3.30.710.10">
    <property type="entry name" value="Potassium Channel Kv1.1, Chain A"/>
    <property type="match status" value="1"/>
</dbReference>
<dbReference type="AlphaFoldDB" id="A0A7I4BLY4"/>
<dbReference type="KEGG" id="ppp:112272782"/>
<dbReference type="GO" id="GO:0005634">
    <property type="term" value="C:nucleus"/>
    <property type="evidence" value="ECO:0000318"/>
    <property type="project" value="GO_Central"/>
</dbReference>
<gene>
    <name evidence="5" type="primary">LOC112272782</name>
</gene>
<keyword evidence="6" id="KW-1185">Reference proteome</keyword>
<dbReference type="PANTHER" id="PTHR46336">
    <property type="entry name" value="OS02G0260700 PROTEIN"/>
    <property type="match status" value="1"/>
</dbReference>
<dbReference type="InterPro" id="IPR045890">
    <property type="entry name" value="POB1-like"/>
</dbReference>